<dbReference type="Proteomes" id="UP000650582">
    <property type="component" value="Unassembled WGS sequence"/>
</dbReference>
<dbReference type="UniPathway" id="UPA00002">
    <property type="reaction ID" value="UER00468"/>
</dbReference>
<keyword evidence="5" id="KW-0704">Schiff base</keyword>
<evidence type="ECO:0000256" key="4">
    <source>
        <dbReference type="ARBA" id="ARBA00023239"/>
    </source>
</evidence>
<dbReference type="PANTHER" id="PTHR10889:SF1">
    <property type="entry name" value="DEOXYRIBOSE-PHOSPHATE ALDOLASE"/>
    <property type="match status" value="1"/>
</dbReference>
<dbReference type="InterPro" id="IPR028581">
    <property type="entry name" value="DeoC_typeI"/>
</dbReference>
<evidence type="ECO:0000256" key="8">
    <source>
        <dbReference type="SAM" id="MobiDB-lite"/>
    </source>
</evidence>
<dbReference type="Pfam" id="PF01791">
    <property type="entry name" value="DeoC"/>
    <property type="match status" value="1"/>
</dbReference>
<evidence type="ECO:0000256" key="1">
    <source>
        <dbReference type="ARBA" id="ARBA00010936"/>
    </source>
</evidence>
<dbReference type="HAMAP" id="MF_00114">
    <property type="entry name" value="DeoC_type1"/>
    <property type="match status" value="1"/>
</dbReference>
<evidence type="ECO:0000256" key="7">
    <source>
        <dbReference type="ARBA" id="ARBA00048791"/>
    </source>
</evidence>
<evidence type="ECO:0000256" key="5">
    <source>
        <dbReference type="ARBA" id="ARBA00023270"/>
    </source>
</evidence>
<dbReference type="GO" id="GO:0004139">
    <property type="term" value="F:deoxyribose-phosphate aldolase activity"/>
    <property type="evidence" value="ECO:0007669"/>
    <property type="project" value="UniProtKB-EC"/>
</dbReference>
<evidence type="ECO:0000256" key="3">
    <source>
        <dbReference type="ARBA" id="ARBA00022490"/>
    </source>
</evidence>
<feature type="region of interest" description="Disordered" evidence="8">
    <location>
        <begin position="50"/>
        <end position="76"/>
    </location>
</feature>
<comment type="similarity">
    <text evidence="1">Belongs to the DeoC/FbaB aldolase family. DeoC type 1 subfamily.</text>
</comment>
<accession>A0A8H7LKV3</accession>
<organism evidence="9 10">
    <name type="scientific">Rhizoctonia solani</name>
    <dbReference type="NCBI Taxonomy" id="456999"/>
    <lineage>
        <taxon>Eukaryota</taxon>
        <taxon>Fungi</taxon>
        <taxon>Dikarya</taxon>
        <taxon>Basidiomycota</taxon>
        <taxon>Agaricomycotina</taxon>
        <taxon>Agaricomycetes</taxon>
        <taxon>Cantharellales</taxon>
        <taxon>Ceratobasidiaceae</taxon>
        <taxon>Rhizoctonia</taxon>
    </lineage>
</organism>
<dbReference type="InterPro" id="IPR021278">
    <property type="entry name" value="ATP19"/>
</dbReference>
<comment type="caution">
    <text evidence="9">The sequence shown here is derived from an EMBL/GenBank/DDBJ whole genome shotgun (WGS) entry which is preliminary data.</text>
</comment>
<evidence type="ECO:0000313" key="9">
    <source>
        <dbReference type="EMBL" id="KAF8675009.1"/>
    </source>
</evidence>
<gene>
    <name evidence="9" type="ORF">RHS04_06999</name>
</gene>
<dbReference type="GO" id="GO:0046386">
    <property type="term" value="P:deoxyribose phosphate catabolic process"/>
    <property type="evidence" value="ECO:0007669"/>
    <property type="project" value="UniProtKB-UniPathway"/>
</dbReference>
<dbReference type="Pfam" id="PF11022">
    <property type="entry name" value="ATP19"/>
    <property type="match status" value="1"/>
</dbReference>
<dbReference type="PANTHER" id="PTHR10889">
    <property type="entry name" value="DEOXYRIBOSE-PHOSPHATE ALDOLASE"/>
    <property type="match status" value="1"/>
</dbReference>
<evidence type="ECO:0000313" key="10">
    <source>
        <dbReference type="Proteomes" id="UP000650582"/>
    </source>
</evidence>
<name>A0A8H7LKV3_9AGAM</name>
<keyword evidence="4" id="KW-0456">Lyase</keyword>
<dbReference type="InterPro" id="IPR011343">
    <property type="entry name" value="DeoC"/>
</dbReference>
<dbReference type="AlphaFoldDB" id="A0A8H7LKV3"/>
<reference evidence="9" key="1">
    <citation type="submission" date="2020-09" db="EMBL/GenBank/DDBJ databases">
        <title>Comparative genome analyses of four rice-infecting Rhizoctonia solani isolates reveal extensive enrichment of homogalacturonan modification genes.</title>
        <authorList>
            <person name="Lee D.-Y."/>
            <person name="Jeon J."/>
            <person name="Kim K.-T."/>
            <person name="Cheong K."/>
            <person name="Song H."/>
            <person name="Choi G."/>
            <person name="Ko J."/>
            <person name="Opiyo S.O."/>
            <person name="Zuo S."/>
            <person name="Madhav S."/>
            <person name="Lee Y.-H."/>
            <person name="Wang G.-L."/>
        </authorList>
    </citation>
    <scope>NUCLEOTIDE SEQUENCE</scope>
    <source>
        <strain evidence="9">AG1-IA YN-7</strain>
    </source>
</reference>
<dbReference type="GO" id="GO:0005737">
    <property type="term" value="C:cytoplasm"/>
    <property type="evidence" value="ECO:0007669"/>
    <property type="project" value="InterPro"/>
</dbReference>
<evidence type="ECO:0000256" key="6">
    <source>
        <dbReference type="ARBA" id="ARBA00032755"/>
    </source>
</evidence>
<dbReference type="GO" id="GO:0016052">
    <property type="term" value="P:carbohydrate catabolic process"/>
    <property type="evidence" value="ECO:0007669"/>
    <property type="project" value="TreeGrafter"/>
</dbReference>
<dbReference type="SUPFAM" id="SSF51569">
    <property type="entry name" value="Aldolase"/>
    <property type="match status" value="1"/>
</dbReference>
<dbReference type="InterPro" id="IPR013785">
    <property type="entry name" value="Aldolase_TIM"/>
</dbReference>
<evidence type="ECO:0000256" key="2">
    <source>
        <dbReference type="ARBA" id="ARBA00012515"/>
    </source>
</evidence>
<dbReference type="GO" id="GO:0009264">
    <property type="term" value="P:deoxyribonucleotide catabolic process"/>
    <property type="evidence" value="ECO:0007669"/>
    <property type="project" value="InterPro"/>
</dbReference>
<feature type="compositionally biased region" description="Pro residues" evidence="8">
    <location>
        <begin position="61"/>
        <end position="72"/>
    </location>
</feature>
<dbReference type="NCBIfam" id="TIGR00126">
    <property type="entry name" value="deoC"/>
    <property type="match status" value="1"/>
</dbReference>
<dbReference type="CDD" id="cd00959">
    <property type="entry name" value="DeoC"/>
    <property type="match status" value="1"/>
</dbReference>
<dbReference type="InterPro" id="IPR002915">
    <property type="entry name" value="DeoC/FbaB/LacD_aldolase"/>
</dbReference>
<dbReference type="EC" id="4.1.2.4" evidence="2"/>
<dbReference type="Gene3D" id="3.20.20.70">
    <property type="entry name" value="Aldolase class I"/>
    <property type="match status" value="1"/>
</dbReference>
<sequence>MILFKSAKYGAGAGPESAWTEAAPFRYRKDKAPTQKVYVTLVSTVAQADPASARSRIADPPITPYPPPPTRSPQPNQYLTTTMPTVKLDITLKDLSKMIDVSLLHPTMTDSEILAGLQDARTYDAAAACVKPYAVTMALEALEGTSVKVCPVIGFPAGNSTTAVKVYEATEVVKEGAQEVDMVINIGKALSGDWDYVSDEIGQINAAVTAGGAILKVIFETDYLQDSDIIRLCEICSAFGVGFVKTSTGYGFNKQSNGMYSYAGATDHNLKLMRQHSSEKVQIKAAGGVRTLDDLLRVRALGVTRVGATATKEILQEAVKRGIGKEPKTVEVTIPDVIAGRRVANEYLALGTLFSTGAIAWAASRGGSKKKPEPESLLDKAKSTLGVGDSDEEAFIKKFIADAEKEAKH</sequence>
<dbReference type="EMBL" id="JACYCC010000128">
    <property type="protein sequence ID" value="KAF8675009.1"/>
    <property type="molecule type" value="Genomic_DNA"/>
</dbReference>
<dbReference type="SMART" id="SM01133">
    <property type="entry name" value="DeoC"/>
    <property type="match status" value="1"/>
</dbReference>
<keyword evidence="3" id="KW-0963">Cytoplasm</keyword>
<proteinExistence type="inferred from homology"/>
<protein>
    <recommendedName>
        <fullName evidence="2">deoxyribose-phosphate aldolase</fullName>
        <ecNumber evidence="2">4.1.2.4</ecNumber>
    </recommendedName>
    <alternativeName>
        <fullName evidence="6">2-deoxy-D-ribose 5-phosphate aldolase</fullName>
    </alternativeName>
</protein>
<comment type="catalytic activity">
    <reaction evidence="7">
        <text>2-deoxy-D-ribose 5-phosphate = D-glyceraldehyde 3-phosphate + acetaldehyde</text>
        <dbReference type="Rhea" id="RHEA:12821"/>
        <dbReference type="ChEBI" id="CHEBI:15343"/>
        <dbReference type="ChEBI" id="CHEBI:59776"/>
        <dbReference type="ChEBI" id="CHEBI:62877"/>
        <dbReference type="EC" id="4.1.2.4"/>
    </reaction>
</comment>